<dbReference type="EMBL" id="CP061038">
    <property type="protein sequence ID" value="QNQ09611.1"/>
    <property type="molecule type" value="Genomic_DNA"/>
</dbReference>
<sequence>MHKRAEKSTADLVAASPLRPHFAVAQGIAALFTPFVEVAVHDLASDSVACVVNPFSPRKVGDPSDLKGSRFADDVDVLGPYEKINFDGRLIKSISIVLRDAALLPIGLMCINADVTEFDAVRRMLHGFLGAAESTDSAIALFKEDWHERINRFIAAWTAEQATTIARLDRTGRRALIEALFVNGGFEGKRAPEYVAAILGISRATIYGELARLRTGA</sequence>
<dbReference type="InterPro" id="IPR039446">
    <property type="entry name" value="DauR-like"/>
</dbReference>
<dbReference type="Pfam" id="PF13309">
    <property type="entry name" value="HTH_22"/>
    <property type="match status" value="1"/>
</dbReference>
<name>A0A7H0LIV8_9SPHN</name>
<dbReference type="InterPro" id="IPR039445">
    <property type="entry name" value="DauR-like_HTH"/>
</dbReference>
<dbReference type="PANTHER" id="PTHR35568:SF1">
    <property type="entry name" value="TRANSCRIPTIONAL REGULATOR DAUR"/>
    <property type="match status" value="1"/>
</dbReference>
<dbReference type="InterPro" id="IPR013559">
    <property type="entry name" value="YheO"/>
</dbReference>
<evidence type="ECO:0000259" key="1">
    <source>
        <dbReference type="Pfam" id="PF08348"/>
    </source>
</evidence>
<evidence type="ECO:0000313" key="4">
    <source>
        <dbReference type="Proteomes" id="UP000516148"/>
    </source>
</evidence>
<feature type="domain" description="Transcriptional regulator DauR-like HTH" evidence="2">
    <location>
        <begin position="150"/>
        <end position="210"/>
    </location>
</feature>
<dbReference type="Pfam" id="PF08348">
    <property type="entry name" value="PAS_6"/>
    <property type="match status" value="1"/>
</dbReference>
<gene>
    <name evidence="3" type="ORF">H3Z74_23800</name>
</gene>
<protein>
    <submittedName>
        <fullName evidence="3">PAS domain-containing protein</fullName>
    </submittedName>
</protein>
<feature type="domain" description="YheO-like" evidence="1">
    <location>
        <begin position="18"/>
        <end position="123"/>
    </location>
</feature>
<dbReference type="KEGG" id="spap:H3Z74_23800"/>
<keyword evidence="4" id="KW-1185">Reference proteome</keyword>
<dbReference type="PANTHER" id="PTHR35568">
    <property type="entry name" value="TRANSCRIPTIONAL REGULATOR DAUR"/>
    <property type="match status" value="1"/>
</dbReference>
<organism evidence="3 4">
    <name type="scientific">Sphingomonas alpina</name>
    <dbReference type="NCBI Taxonomy" id="653931"/>
    <lineage>
        <taxon>Bacteria</taxon>
        <taxon>Pseudomonadati</taxon>
        <taxon>Pseudomonadota</taxon>
        <taxon>Alphaproteobacteria</taxon>
        <taxon>Sphingomonadales</taxon>
        <taxon>Sphingomonadaceae</taxon>
        <taxon>Sphingomonas</taxon>
    </lineage>
</organism>
<dbReference type="Proteomes" id="UP000516148">
    <property type="component" value="Chromosome"/>
</dbReference>
<evidence type="ECO:0000259" key="2">
    <source>
        <dbReference type="Pfam" id="PF13309"/>
    </source>
</evidence>
<dbReference type="RefSeq" id="WP_187761922.1">
    <property type="nucleotide sequence ID" value="NZ_CP061038.1"/>
</dbReference>
<proteinExistence type="predicted"/>
<dbReference type="AlphaFoldDB" id="A0A7H0LIV8"/>
<evidence type="ECO:0000313" key="3">
    <source>
        <dbReference type="EMBL" id="QNQ09611.1"/>
    </source>
</evidence>
<accession>A0A7H0LIV8</accession>
<reference evidence="3 4" key="1">
    <citation type="submission" date="2020-09" db="EMBL/GenBank/DDBJ databases">
        <title>Sphingomonas sp., a new species isolated from pork steak.</title>
        <authorList>
            <person name="Heidler von Heilborn D."/>
        </authorList>
    </citation>
    <scope>NUCLEOTIDE SEQUENCE [LARGE SCALE GENOMIC DNA]</scope>
    <source>
        <strain evidence="4">S8-3T</strain>
    </source>
</reference>